<sequence length="711" mass="76271">MDPTRYFASSIVPQEALVRQPKHGSNRVTGMVPGQISLLKITASAGNGLEQPIRPGDRFSGVLVVEAPRPISATQIVVEFTASERRLVGAKPATKYVRSTIFAVNLVVWKAARKGIVASTVLSDGIHVFNFVCQMPHLNYPQSVQRTEYEISYLLEGKVYAPKDNGGEAVVALVEKELAYQPLVVYPPSAASPLATVETLCFEKKGKKGKPAIELRAAVNTHQVIPGSKIKLDLSIKELASASWTKVAARLFERAVCREEANMASAAPPLWSVDRELAHAELVRSSVYNFFVADEVIGKGAAEAKAAGGETVSSELLSFPIPLVPCSPLSSEHLEFTHFIRLEVFVPSWLSSDRYVYTDLPIQLMTTVPPATAAAAARAQSRQASMSNLERGRSAESDDSSVMSGNSGNLRRQSVQSASTQSAAERSFTMAVEVSSMVANSLPPRYCDVHLVQRPAPTLQLVKQVNASSAQDNVSASGDLPSQQRLSRQSQSTARHTTMSSTHSTEFQKLMMGIPGANDDASDEKSTPRLPTSAAPAGRPASGTPPPPPLPTAPMPTMDFFPEQSLSSLTISPLQSPRSEQRPSMSLQSYPHNSSSTQAAAPPYSPGAEQSAFHQHTLSSGEAVTMTPDDMSATTTLAKPRQHSAGSIGSGLARTPMSPVYSESMNIGATSDEDAGYFKASTAKKSIERDTKVADKGLFRLRKNSSIKHAR</sequence>
<feature type="compositionally biased region" description="Polar residues" evidence="1">
    <location>
        <begin position="564"/>
        <end position="599"/>
    </location>
</feature>
<dbReference type="PANTHER" id="PTHR11188:SF17">
    <property type="entry name" value="FI21816P1"/>
    <property type="match status" value="1"/>
</dbReference>
<feature type="compositionally biased region" description="Low complexity" evidence="1">
    <location>
        <begin position="531"/>
        <end position="542"/>
    </location>
</feature>
<accession>A0A9W8BPK2</accession>
<keyword evidence="3" id="KW-1185">Reference proteome</keyword>
<proteinExistence type="predicted"/>
<dbReference type="OrthoDB" id="2333384at2759"/>
<dbReference type="InterPro" id="IPR050357">
    <property type="entry name" value="Arrestin_domain-protein"/>
</dbReference>
<dbReference type="Gene3D" id="2.60.40.640">
    <property type="match status" value="1"/>
</dbReference>
<dbReference type="Proteomes" id="UP001150907">
    <property type="component" value="Unassembled WGS sequence"/>
</dbReference>
<evidence type="ECO:0000256" key="1">
    <source>
        <dbReference type="SAM" id="MobiDB-lite"/>
    </source>
</evidence>
<comment type="caution">
    <text evidence="2">The sequence shown here is derived from an EMBL/GenBank/DDBJ whole genome shotgun (WGS) entry which is preliminary data.</text>
</comment>
<evidence type="ECO:0000313" key="3">
    <source>
        <dbReference type="Proteomes" id="UP001150907"/>
    </source>
</evidence>
<protein>
    <recommendedName>
        <fullName evidence="4">Arrestin C-terminal-like domain-containing protein</fullName>
    </recommendedName>
</protein>
<feature type="region of interest" description="Disordered" evidence="1">
    <location>
        <begin position="470"/>
        <end position="659"/>
    </location>
</feature>
<feature type="compositionally biased region" description="Low complexity" evidence="1">
    <location>
        <begin position="482"/>
        <end position="492"/>
    </location>
</feature>
<feature type="compositionally biased region" description="Basic residues" evidence="1">
    <location>
        <begin position="699"/>
        <end position="711"/>
    </location>
</feature>
<feature type="region of interest" description="Disordered" evidence="1">
    <location>
        <begin position="681"/>
        <end position="711"/>
    </location>
</feature>
<dbReference type="InterPro" id="IPR014752">
    <property type="entry name" value="Arrestin-like_C"/>
</dbReference>
<feature type="compositionally biased region" description="Polar residues" evidence="1">
    <location>
        <begin position="493"/>
        <end position="507"/>
    </location>
</feature>
<evidence type="ECO:0000313" key="2">
    <source>
        <dbReference type="EMBL" id="KAJ2008719.1"/>
    </source>
</evidence>
<dbReference type="GO" id="GO:0015031">
    <property type="term" value="P:protein transport"/>
    <property type="evidence" value="ECO:0007669"/>
    <property type="project" value="TreeGrafter"/>
</dbReference>
<feature type="region of interest" description="Disordered" evidence="1">
    <location>
        <begin position="376"/>
        <end position="421"/>
    </location>
</feature>
<feature type="compositionally biased region" description="Basic and acidic residues" evidence="1">
    <location>
        <begin position="685"/>
        <end position="698"/>
    </location>
</feature>
<reference evidence="2" key="1">
    <citation type="submission" date="2022-07" db="EMBL/GenBank/DDBJ databases">
        <title>Phylogenomic reconstructions and comparative analyses of Kickxellomycotina fungi.</title>
        <authorList>
            <person name="Reynolds N.K."/>
            <person name="Stajich J.E."/>
            <person name="Barry K."/>
            <person name="Grigoriev I.V."/>
            <person name="Crous P."/>
            <person name="Smith M.E."/>
        </authorList>
    </citation>
    <scope>NUCLEOTIDE SEQUENCE</scope>
    <source>
        <strain evidence="2">IMI 214461</strain>
    </source>
</reference>
<organism evidence="2 3">
    <name type="scientific">Coemansia thaxteri</name>
    <dbReference type="NCBI Taxonomy" id="2663907"/>
    <lineage>
        <taxon>Eukaryota</taxon>
        <taxon>Fungi</taxon>
        <taxon>Fungi incertae sedis</taxon>
        <taxon>Zoopagomycota</taxon>
        <taxon>Kickxellomycotina</taxon>
        <taxon>Kickxellomycetes</taxon>
        <taxon>Kickxellales</taxon>
        <taxon>Kickxellaceae</taxon>
        <taxon>Coemansia</taxon>
    </lineage>
</organism>
<gene>
    <name evidence="2" type="ORF">H4R26_000038</name>
</gene>
<feature type="compositionally biased region" description="Polar residues" evidence="1">
    <location>
        <begin position="400"/>
        <end position="412"/>
    </location>
</feature>
<evidence type="ECO:0008006" key="4">
    <source>
        <dbReference type="Google" id="ProtNLM"/>
    </source>
</evidence>
<dbReference type="PANTHER" id="PTHR11188">
    <property type="entry name" value="ARRESTIN DOMAIN CONTAINING PROTEIN"/>
    <property type="match status" value="1"/>
</dbReference>
<feature type="compositionally biased region" description="Polar residues" evidence="1">
    <location>
        <begin position="612"/>
        <end position="622"/>
    </location>
</feature>
<feature type="compositionally biased region" description="Low complexity" evidence="1">
    <location>
        <begin position="376"/>
        <end position="385"/>
    </location>
</feature>
<feature type="compositionally biased region" description="Pro residues" evidence="1">
    <location>
        <begin position="543"/>
        <end position="554"/>
    </location>
</feature>
<dbReference type="AlphaFoldDB" id="A0A9W8BPK2"/>
<dbReference type="GO" id="GO:0005737">
    <property type="term" value="C:cytoplasm"/>
    <property type="evidence" value="ECO:0007669"/>
    <property type="project" value="TreeGrafter"/>
</dbReference>
<name>A0A9W8BPK2_9FUNG</name>
<dbReference type="EMBL" id="JANBQF010000001">
    <property type="protein sequence ID" value="KAJ2008719.1"/>
    <property type="molecule type" value="Genomic_DNA"/>
</dbReference>